<dbReference type="Proteomes" id="UP000234505">
    <property type="component" value="Unassembled WGS sequence"/>
</dbReference>
<dbReference type="GeneID" id="39685996"/>
<sequence>MRVWVDTDKICEDTQNIIKMLSASDVNKFSCVSEKIILLEECLDEEEYECGWFSDAAFKLMKALLRVRIKLRRTDPVHHLVPVLTQAVDGLKEQLRLNRRHANELIEVHVFSGHARNFFWLGCATAMILVLAAIIYMT</sequence>
<evidence type="ECO:0000313" key="2">
    <source>
        <dbReference type="Proteomes" id="UP000234505"/>
    </source>
</evidence>
<gene>
    <name evidence="1" type="ORF">CWN50_03870</name>
</gene>
<organism evidence="1 2">
    <name type="scientific">Klebsiella michiganensis</name>
    <dbReference type="NCBI Taxonomy" id="1134687"/>
    <lineage>
        <taxon>Bacteria</taxon>
        <taxon>Pseudomonadati</taxon>
        <taxon>Pseudomonadota</taxon>
        <taxon>Gammaproteobacteria</taxon>
        <taxon>Enterobacterales</taxon>
        <taxon>Enterobacteriaceae</taxon>
        <taxon>Klebsiella/Raoultella group</taxon>
        <taxon>Klebsiella</taxon>
    </lineage>
</organism>
<name>A0A1Q8YU76_9ENTR</name>
<comment type="caution">
    <text evidence="1">The sequence shown here is derived from an EMBL/GenBank/DDBJ whole genome shotgun (WGS) entry which is preliminary data.</text>
</comment>
<dbReference type="AlphaFoldDB" id="A0A1Q8YU76"/>
<reference evidence="1 2" key="2">
    <citation type="submission" date="2018-01" db="EMBL/GenBank/DDBJ databases">
        <title>Genomic study of Klebsiella pneumoniae.</title>
        <authorList>
            <person name="Yang Y."/>
            <person name="Bicalho R."/>
        </authorList>
    </citation>
    <scope>NUCLEOTIDE SEQUENCE [LARGE SCALE GENOMIC DNA]</scope>
    <source>
        <strain evidence="1 2">A11</strain>
    </source>
</reference>
<dbReference type="EMBL" id="PIDS01000064">
    <property type="protein sequence ID" value="PLL43607.1"/>
    <property type="molecule type" value="Genomic_DNA"/>
</dbReference>
<evidence type="ECO:0000313" key="1">
    <source>
        <dbReference type="EMBL" id="PLL43607.1"/>
    </source>
</evidence>
<proteinExistence type="predicted"/>
<accession>A0A1Q8YU76</accession>
<protein>
    <submittedName>
        <fullName evidence="1">Uncharacterized protein</fullName>
    </submittedName>
</protein>
<dbReference type="RefSeq" id="WP_047722659.1">
    <property type="nucleotide sequence ID" value="NZ_CP055986.1"/>
</dbReference>
<reference evidence="1 2" key="1">
    <citation type="submission" date="2017-11" db="EMBL/GenBank/DDBJ databases">
        <authorList>
            <person name="Han C.G."/>
        </authorList>
    </citation>
    <scope>NUCLEOTIDE SEQUENCE [LARGE SCALE GENOMIC DNA]</scope>
    <source>
        <strain evidence="1 2">A11</strain>
    </source>
</reference>